<keyword evidence="1" id="KW-0732">Signal</keyword>
<dbReference type="Proteomes" id="UP000613266">
    <property type="component" value="Unassembled WGS sequence"/>
</dbReference>
<reference evidence="2" key="1">
    <citation type="submission" date="2020-12" db="EMBL/GenBank/DDBJ databases">
        <title>The genome sequence of Inhella sp. 1Y17.</title>
        <authorList>
            <person name="Liu Y."/>
        </authorList>
    </citation>
    <scope>NUCLEOTIDE SEQUENCE</scope>
    <source>
        <strain evidence="2">1Y17</strain>
    </source>
</reference>
<evidence type="ECO:0000313" key="3">
    <source>
        <dbReference type="Proteomes" id="UP000613266"/>
    </source>
</evidence>
<comment type="caution">
    <text evidence="2">The sequence shown here is derived from an EMBL/GenBank/DDBJ whole genome shotgun (WGS) entry which is preliminary data.</text>
</comment>
<keyword evidence="3" id="KW-1185">Reference proteome</keyword>
<dbReference type="EMBL" id="JAEDAK010000023">
    <property type="protein sequence ID" value="MBH9579473.1"/>
    <property type="molecule type" value="Genomic_DNA"/>
</dbReference>
<accession>A0A931J658</accession>
<sequence>MRRRPLLLLPLGAALPARAAPRVPLAVGEHGGHRHWLPLFALLAQALGIEWDLRPMPWPRAQSFAEQGGGLMFGLAHTPARAQRFVFSQPAALVHTWALVRAGEGAALAAPQSLRERTVCMARASSYPDTLRAQGIAVGQWLESDQGDPGALRMVRARRCDAALVTLPGRQPERVRRLLLEVGMPIEGLELLPRHLGDTALHFVTGVESRWRSLLAQLDQALTRERRHIEQLGL</sequence>
<name>A0A931J658_9BURK</name>
<evidence type="ECO:0000256" key="1">
    <source>
        <dbReference type="SAM" id="SignalP"/>
    </source>
</evidence>
<dbReference type="RefSeq" id="WP_198113423.1">
    <property type="nucleotide sequence ID" value="NZ_JAEDAK010000023.1"/>
</dbReference>
<evidence type="ECO:0000313" key="2">
    <source>
        <dbReference type="EMBL" id="MBH9579473.1"/>
    </source>
</evidence>
<organism evidence="2 3">
    <name type="scientific">Inhella proteolytica</name>
    <dbReference type="NCBI Taxonomy" id="2795029"/>
    <lineage>
        <taxon>Bacteria</taxon>
        <taxon>Pseudomonadati</taxon>
        <taxon>Pseudomonadota</taxon>
        <taxon>Betaproteobacteria</taxon>
        <taxon>Burkholderiales</taxon>
        <taxon>Sphaerotilaceae</taxon>
        <taxon>Inhella</taxon>
    </lineage>
</organism>
<dbReference type="SUPFAM" id="SSF53850">
    <property type="entry name" value="Periplasmic binding protein-like II"/>
    <property type="match status" value="1"/>
</dbReference>
<feature type="chain" id="PRO_5037127577" evidence="1">
    <location>
        <begin position="20"/>
        <end position="234"/>
    </location>
</feature>
<feature type="signal peptide" evidence="1">
    <location>
        <begin position="1"/>
        <end position="19"/>
    </location>
</feature>
<proteinExistence type="predicted"/>
<dbReference type="Gene3D" id="3.40.190.10">
    <property type="entry name" value="Periplasmic binding protein-like II"/>
    <property type="match status" value="2"/>
</dbReference>
<gene>
    <name evidence="2" type="ORF">I7X39_21455</name>
</gene>
<protein>
    <submittedName>
        <fullName evidence="2">Transporter substrate-binding domain-containing protein</fullName>
    </submittedName>
</protein>
<dbReference type="AlphaFoldDB" id="A0A931J658"/>